<dbReference type="GO" id="GO:0033962">
    <property type="term" value="P:P-body assembly"/>
    <property type="evidence" value="ECO:0007669"/>
    <property type="project" value="TreeGrafter"/>
</dbReference>
<dbReference type="KEGG" id="gtt:GUITHDRAFT_105108"/>
<dbReference type="SMART" id="SM01271">
    <property type="entry name" value="LSM14"/>
    <property type="match status" value="1"/>
</dbReference>
<name>L1JL13_GUITC</name>
<reference evidence="5" key="2">
    <citation type="submission" date="2012-11" db="EMBL/GenBank/DDBJ databases">
        <authorList>
            <person name="Kuo A."/>
            <person name="Curtis B.A."/>
            <person name="Tanifuji G."/>
            <person name="Burki F."/>
            <person name="Gruber A."/>
            <person name="Irimia M."/>
            <person name="Maruyama S."/>
            <person name="Arias M.C."/>
            <person name="Ball S.G."/>
            <person name="Gile G.H."/>
            <person name="Hirakawa Y."/>
            <person name="Hopkins J.F."/>
            <person name="Rensing S.A."/>
            <person name="Schmutz J."/>
            <person name="Symeonidi A."/>
            <person name="Elias M."/>
            <person name="Eveleigh R.J."/>
            <person name="Herman E.K."/>
            <person name="Klute M.J."/>
            <person name="Nakayama T."/>
            <person name="Obornik M."/>
            <person name="Reyes-Prieto A."/>
            <person name="Armbrust E.V."/>
            <person name="Aves S.J."/>
            <person name="Beiko R.G."/>
            <person name="Coutinho P."/>
            <person name="Dacks J.B."/>
            <person name="Durnford D.G."/>
            <person name="Fast N.M."/>
            <person name="Green B.R."/>
            <person name="Grisdale C."/>
            <person name="Hempe F."/>
            <person name="Henrissat B."/>
            <person name="Hoppner M.P."/>
            <person name="Ishida K.-I."/>
            <person name="Kim E."/>
            <person name="Koreny L."/>
            <person name="Kroth P.G."/>
            <person name="Liu Y."/>
            <person name="Malik S.-B."/>
            <person name="Maier U.G."/>
            <person name="McRose D."/>
            <person name="Mock T."/>
            <person name="Neilson J.A."/>
            <person name="Onodera N.T."/>
            <person name="Poole A.M."/>
            <person name="Pritham E.J."/>
            <person name="Richards T.A."/>
            <person name="Rocap G."/>
            <person name="Roy S.W."/>
            <person name="Sarai C."/>
            <person name="Schaack S."/>
            <person name="Shirato S."/>
            <person name="Slamovits C.H."/>
            <person name="Spencer D.F."/>
            <person name="Suzuki S."/>
            <person name="Worden A.Z."/>
            <person name="Zauner S."/>
            <person name="Barry K."/>
            <person name="Bell C."/>
            <person name="Bharti A.K."/>
            <person name="Crow J.A."/>
            <person name="Grimwood J."/>
            <person name="Kramer R."/>
            <person name="Lindquist E."/>
            <person name="Lucas S."/>
            <person name="Salamov A."/>
            <person name="McFadden G.I."/>
            <person name="Lane C.E."/>
            <person name="Keeling P.J."/>
            <person name="Gray M.W."/>
            <person name="Grigoriev I.V."/>
            <person name="Archibald J.M."/>
        </authorList>
    </citation>
    <scope>NUCLEOTIDE SEQUENCE</scope>
    <source>
        <strain evidence="5">CCMP2712</strain>
    </source>
</reference>
<dbReference type="SUPFAM" id="SSF50182">
    <property type="entry name" value="Sm-like ribonucleoproteins"/>
    <property type="match status" value="1"/>
</dbReference>
<dbReference type="GO" id="GO:0003729">
    <property type="term" value="F:mRNA binding"/>
    <property type="evidence" value="ECO:0007669"/>
    <property type="project" value="TreeGrafter"/>
</dbReference>
<feature type="compositionally biased region" description="Polar residues" evidence="1">
    <location>
        <begin position="202"/>
        <end position="214"/>
    </location>
</feature>
<evidence type="ECO:0000313" key="3">
    <source>
        <dbReference type="EMBL" id="EKX49027.1"/>
    </source>
</evidence>
<dbReference type="Pfam" id="PF12701">
    <property type="entry name" value="LSM14"/>
    <property type="match status" value="1"/>
</dbReference>
<dbReference type="InterPro" id="IPR025609">
    <property type="entry name" value="Lsm14-like_N"/>
</dbReference>
<dbReference type="RefSeq" id="XP_005836007.1">
    <property type="nucleotide sequence ID" value="XM_005835950.1"/>
</dbReference>
<dbReference type="PANTHER" id="PTHR13586:SF0">
    <property type="entry name" value="TRAILER HITCH, ISOFORM H"/>
    <property type="match status" value="1"/>
</dbReference>
<dbReference type="GO" id="GO:0000932">
    <property type="term" value="C:P-body"/>
    <property type="evidence" value="ECO:0007669"/>
    <property type="project" value="TreeGrafter"/>
</dbReference>
<dbReference type="HOGENOM" id="CLU_699170_0_0_1"/>
<dbReference type="PANTHER" id="PTHR13586">
    <property type="entry name" value="SCD6 PROTEIN-RELATED"/>
    <property type="match status" value="1"/>
</dbReference>
<dbReference type="Gene3D" id="2.30.30.100">
    <property type="match status" value="1"/>
</dbReference>
<dbReference type="AlphaFoldDB" id="L1JL13"/>
<evidence type="ECO:0000313" key="5">
    <source>
        <dbReference type="Proteomes" id="UP000011087"/>
    </source>
</evidence>
<feature type="domain" description="Lsm14-like N-terminal" evidence="2">
    <location>
        <begin position="88"/>
        <end position="201"/>
    </location>
</feature>
<evidence type="ECO:0000313" key="4">
    <source>
        <dbReference type="EnsemblProtists" id="EKX49027"/>
    </source>
</evidence>
<dbReference type="OrthoDB" id="21539at2759"/>
<accession>L1JL13</accession>
<dbReference type="EnsemblProtists" id="EKX49027">
    <property type="protein sequence ID" value="EKX49027"/>
    <property type="gene ID" value="GUITHDRAFT_105108"/>
</dbReference>
<organism evidence="3">
    <name type="scientific">Guillardia theta (strain CCMP2712)</name>
    <name type="common">Cryptophyte</name>
    <dbReference type="NCBI Taxonomy" id="905079"/>
    <lineage>
        <taxon>Eukaryota</taxon>
        <taxon>Cryptophyceae</taxon>
        <taxon>Pyrenomonadales</taxon>
        <taxon>Geminigeraceae</taxon>
        <taxon>Guillardia</taxon>
    </lineage>
</organism>
<sequence length="395" mass="43801">MDLVPPGTRQSMNPLPMQTRQYQYGMTPQNYADPSRQPMQNPMQGRGMYPMASSYPPASHHHPPAPYYGNVAPTPLQPVQRAPSQSTSPPPIKIGSVISLKLTVPYSELRYEGILEVVNPTQSTVQLGNVRCLGDEGRRGPDSFVAPSEQIYERIVFRSQVKHDALASRHLMPWQDIKDIHVLNPSLHGPARDPAIVSYQVGTPNPPAVSTSTAPVEKRPSQSSPLSSQAANVSAPAVQKLPPWSNPGDGLRLFKPGQDTSKFVGNDRRQSAYADYNMNGNAPSRTGTFQVPRGDGTYPRRGVGHFRKSDREDLHLDIAALSNHNTTISVPTDSYNATESFWDTISRDDQVSRKGGGRFYRHDKELETFGMMWRTSYRGRSCSIQESHGNRHEST</sequence>
<gene>
    <name evidence="3" type="ORF">GUITHDRAFT_105108</name>
</gene>
<dbReference type="GeneID" id="17305724"/>
<protein>
    <recommendedName>
        <fullName evidence="2">Lsm14-like N-terminal domain-containing protein</fullName>
    </recommendedName>
</protein>
<feature type="region of interest" description="Disordered" evidence="1">
    <location>
        <begin position="202"/>
        <end position="233"/>
    </location>
</feature>
<dbReference type="InterPro" id="IPR010920">
    <property type="entry name" value="LSM_dom_sf"/>
</dbReference>
<reference evidence="3 5" key="1">
    <citation type="journal article" date="2012" name="Nature">
        <title>Algal genomes reveal evolutionary mosaicism and the fate of nucleomorphs.</title>
        <authorList>
            <consortium name="DOE Joint Genome Institute"/>
            <person name="Curtis B.A."/>
            <person name="Tanifuji G."/>
            <person name="Burki F."/>
            <person name="Gruber A."/>
            <person name="Irimia M."/>
            <person name="Maruyama S."/>
            <person name="Arias M.C."/>
            <person name="Ball S.G."/>
            <person name="Gile G.H."/>
            <person name="Hirakawa Y."/>
            <person name="Hopkins J.F."/>
            <person name="Kuo A."/>
            <person name="Rensing S.A."/>
            <person name="Schmutz J."/>
            <person name="Symeonidi A."/>
            <person name="Elias M."/>
            <person name="Eveleigh R.J."/>
            <person name="Herman E.K."/>
            <person name="Klute M.J."/>
            <person name="Nakayama T."/>
            <person name="Obornik M."/>
            <person name="Reyes-Prieto A."/>
            <person name="Armbrust E.V."/>
            <person name="Aves S.J."/>
            <person name="Beiko R.G."/>
            <person name="Coutinho P."/>
            <person name="Dacks J.B."/>
            <person name="Durnford D.G."/>
            <person name="Fast N.M."/>
            <person name="Green B.R."/>
            <person name="Grisdale C.J."/>
            <person name="Hempel F."/>
            <person name="Henrissat B."/>
            <person name="Hoppner M.P."/>
            <person name="Ishida K."/>
            <person name="Kim E."/>
            <person name="Koreny L."/>
            <person name="Kroth P.G."/>
            <person name="Liu Y."/>
            <person name="Malik S.B."/>
            <person name="Maier U.G."/>
            <person name="McRose D."/>
            <person name="Mock T."/>
            <person name="Neilson J.A."/>
            <person name="Onodera N.T."/>
            <person name="Poole A.M."/>
            <person name="Pritham E.J."/>
            <person name="Richards T.A."/>
            <person name="Rocap G."/>
            <person name="Roy S.W."/>
            <person name="Sarai C."/>
            <person name="Schaack S."/>
            <person name="Shirato S."/>
            <person name="Slamovits C.H."/>
            <person name="Spencer D.F."/>
            <person name="Suzuki S."/>
            <person name="Worden A.Z."/>
            <person name="Zauner S."/>
            <person name="Barry K."/>
            <person name="Bell C."/>
            <person name="Bharti A.K."/>
            <person name="Crow J.A."/>
            <person name="Grimwood J."/>
            <person name="Kramer R."/>
            <person name="Lindquist E."/>
            <person name="Lucas S."/>
            <person name="Salamov A."/>
            <person name="McFadden G.I."/>
            <person name="Lane C.E."/>
            <person name="Keeling P.J."/>
            <person name="Gray M.W."/>
            <person name="Grigoriev I.V."/>
            <person name="Archibald J.M."/>
        </authorList>
    </citation>
    <scope>NUCLEOTIDE SEQUENCE</scope>
    <source>
        <strain evidence="3 5">CCMP2712</strain>
    </source>
</reference>
<reference evidence="4" key="3">
    <citation type="submission" date="2015-06" db="UniProtKB">
        <authorList>
            <consortium name="EnsemblProtists"/>
        </authorList>
    </citation>
    <scope>IDENTIFICATION</scope>
</reference>
<dbReference type="EMBL" id="JH992983">
    <property type="protein sequence ID" value="EKX49027.1"/>
    <property type="molecule type" value="Genomic_DNA"/>
</dbReference>
<proteinExistence type="predicted"/>
<dbReference type="Proteomes" id="UP000011087">
    <property type="component" value="Unassembled WGS sequence"/>
</dbReference>
<dbReference type="eggNOG" id="KOG1073">
    <property type="taxonomic scope" value="Eukaryota"/>
</dbReference>
<dbReference type="STRING" id="905079.L1JL13"/>
<keyword evidence="5" id="KW-1185">Reference proteome</keyword>
<evidence type="ECO:0000259" key="2">
    <source>
        <dbReference type="SMART" id="SM01271"/>
    </source>
</evidence>
<feature type="compositionally biased region" description="Low complexity" evidence="1">
    <location>
        <begin position="221"/>
        <end position="231"/>
    </location>
</feature>
<dbReference type="GO" id="GO:0034063">
    <property type="term" value="P:stress granule assembly"/>
    <property type="evidence" value="ECO:0007669"/>
    <property type="project" value="TreeGrafter"/>
</dbReference>
<evidence type="ECO:0000256" key="1">
    <source>
        <dbReference type="SAM" id="MobiDB-lite"/>
    </source>
</evidence>
<feature type="region of interest" description="Disordered" evidence="1">
    <location>
        <begin position="55"/>
        <end position="90"/>
    </location>
</feature>
<dbReference type="PaxDb" id="55529-EKX49027"/>